<keyword evidence="10" id="KW-1185">Reference proteome</keyword>
<feature type="transmembrane region" description="Helical" evidence="7">
    <location>
        <begin position="228"/>
        <end position="250"/>
    </location>
</feature>
<feature type="domain" description="Major facilitator superfamily (MFS) profile" evidence="8">
    <location>
        <begin position="219"/>
        <end position="427"/>
    </location>
</feature>
<organism evidence="9 10">
    <name type="scientific">Heyndrickxia acidicola</name>
    <dbReference type="NCBI Taxonomy" id="209389"/>
    <lineage>
        <taxon>Bacteria</taxon>
        <taxon>Bacillati</taxon>
        <taxon>Bacillota</taxon>
        <taxon>Bacilli</taxon>
        <taxon>Bacillales</taxon>
        <taxon>Bacillaceae</taxon>
        <taxon>Heyndrickxia</taxon>
    </lineage>
</organism>
<dbReference type="PANTHER" id="PTHR43266">
    <property type="entry name" value="MACROLIDE-EFFLUX PROTEIN"/>
    <property type="match status" value="1"/>
</dbReference>
<dbReference type="InterPro" id="IPR036259">
    <property type="entry name" value="MFS_trans_sf"/>
</dbReference>
<protein>
    <submittedName>
        <fullName evidence="9">MFS transporter</fullName>
    </submittedName>
</protein>
<dbReference type="InterPro" id="IPR010290">
    <property type="entry name" value="TM_effector"/>
</dbReference>
<name>A0ABU6MIQ4_9BACI</name>
<feature type="transmembrane region" description="Helical" evidence="7">
    <location>
        <begin position="317"/>
        <end position="338"/>
    </location>
</feature>
<dbReference type="CDD" id="cd06173">
    <property type="entry name" value="MFS_MefA_like"/>
    <property type="match status" value="1"/>
</dbReference>
<evidence type="ECO:0000259" key="8">
    <source>
        <dbReference type="PROSITE" id="PS50850"/>
    </source>
</evidence>
<dbReference type="Proteomes" id="UP001341444">
    <property type="component" value="Unassembled WGS sequence"/>
</dbReference>
<dbReference type="RefSeq" id="WP_066265055.1">
    <property type="nucleotide sequence ID" value="NZ_JARMAB010000021.1"/>
</dbReference>
<evidence type="ECO:0000256" key="3">
    <source>
        <dbReference type="ARBA" id="ARBA00022475"/>
    </source>
</evidence>
<feature type="transmembrane region" description="Helical" evidence="7">
    <location>
        <begin position="12"/>
        <end position="35"/>
    </location>
</feature>
<evidence type="ECO:0000256" key="1">
    <source>
        <dbReference type="ARBA" id="ARBA00004651"/>
    </source>
</evidence>
<gene>
    <name evidence="9" type="ORF">P4T90_14925</name>
</gene>
<reference evidence="9 10" key="1">
    <citation type="submission" date="2023-03" db="EMBL/GenBank/DDBJ databases">
        <title>Bacillus Genome Sequencing.</title>
        <authorList>
            <person name="Dunlap C."/>
        </authorList>
    </citation>
    <scope>NUCLEOTIDE SEQUENCE [LARGE SCALE GENOMIC DNA]</scope>
    <source>
        <strain evidence="9 10">B-23453</strain>
    </source>
</reference>
<evidence type="ECO:0000256" key="4">
    <source>
        <dbReference type="ARBA" id="ARBA00022692"/>
    </source>
</evidence>
<keyword evidence="2" id="KW-0813">Transport</keyword>
<evidence type="ECO:0000256" key="6">
    <source>
        <dbReference type="ARBA" id="ARBA00023136"/>
    </source>
</evidence>
<keyword evidence="5 7" id="KW-1133">Transmembrane helix</keyword>
<dbReference type="PANTHER" id="PTHR43266:SF8">
    <property type="entry name" value="MACROLIDE-EFFLUX PROTEIN"/>
    <property type="match status" value="1"/>
</dbReference>
<dbReference type="InterPro" id="IPR020846">
    <property type="entry name" value="MFS_dom"/>
</dbReference>
<feature type="transmembrane region" description="Helical" evidence="7">
    <location>
        <begin position="138"/>
        <end position="162"/>
    </location>
</feature>
<dbReference type="Pfam" id="PF05977">
    <property type="entry name" value="MFS_3"/>
    <property type="match status" value="1"/>
</dbReference>
<feature type="transmembrane region" description="Helical" evidence="7">
    <location>
        <begin position="262"/>
        <end position="281"/>
    </location>
</feature>
<dbReference type="PROSITE" id="PS50850">
    <property type="entry name" value="MFS"/>
    <property type="match status" value="1"/>
</dbReference>
<evidence type="ECO:0000313" key="9">
    <source>
        <dbReference type="EMBL" id="MED1204339.1"/>
    </source>
</evidence>
<keyword evidence="6 7" id="KW-0472">Membrane</keyword>
<proteinExistence type="predicted"/>
<dbReference type="SUPFAM" id="SSF103473">
    <property type="entry name" value="MFS general substrate transporter"/>
    <property type="match status" value="1"/>
</dbReference>
<feature type="transmembrane region" description="Helical" evidence="7">
    <location>
        <begin position="293"/>
        <end position="311"/>
    </location>
</feature>
<comment type="caution">
    <text evidence="9">The sequence shown here is derived from an EMBL/GenBank/DDBJ whole genome shotgun (WGS) entry which is preliminary data.</text>
</comment>
<evidence type="ECO:0000313" key="10">
    <source>
        <dbReference type="Proteomes" id="UP001341444"/>
    </source>
</evidence>
<feature type="transmembrane region" description="Helical" evidence="7">
    <location>
        <begin position="50"/>
        <end position="68"/>
    </location>
</feature>
<keyword evidence="3" id="KW-1003">Cell membrane</keyword>
<keyword evidence="4 7" id="KW-0812">Transmembrane</keyword>
<dbReference type="EMBL" id="JARMAB010000021">
    <property type="protein sequence ID" value="MED1204339.1"/>
    <property type="molecule type" value="Genomic_DNA"/>
</dbReference>
<evidence type="ECO:0000256" key="7">
    <source>
        <dbReference type="SAM" id="Phobius"/>
    </source>
</evidence>
<accession>A0ABU6MIQ4</accession>
<feature type="transmembrane region" description="Helical" evidence="7">
    <location>
        <begin position="383"/>
        <end position="401"/>
    </location>
</feature>
<evidence type="ECO:0000256" key="5">
    <source>
        <dbReference type="ARBA" id="ARBA00022989"/>
    </source>
</evidence>
<evidence type="ECO:0000256" key="2">
    <source>
        <dbReference type="ARBA" id="ARBA00022448"/>
    </source>
</evidence>
<dbReference type="Gene3D" id="1.20.1250.20">
    <property type="entry name" value="MFS general substrate transporter like domains"/>
    <property type="match status" value="2"/>
</dbReference>
<feature type="transmembrane region" description="Helical" evidence="7">
    <location>
        <begin position="358"/>
        <end position="377"/>
    </location>
</feature>
<sequence>MKLFKNKIFRKLFFASIASQLGSMVGTVAFTFYLLDLFGKKPFLATLAELMYSLPILFVFFLVGVIADRMDRKKITVNTDWIRAALTLILLIAVYEKILWLAFVILFIRSTVSKFFAPAEMSLLQGILDKGMYMQASGLNQTVMGMFMLFGMGIGALSYHYIGITGSVLADGISFILSGLLIGSCAISLEARLPNGKVHFKVLNFSTILKDFKEGLVYILSFKLLKSIIAGFLIFGLINGGFSVLPLFTMKYKLAPAQYQQFSSLFSICMGIGYLLGSAVASRLIQKFKVHRVFIAGIFFSGAVTFTLGMLDNVWFYFSSVVLLGIILAPLNTALSGWMTELVDPKFMGRVSGWIDPLMMLSYSISLGIIAVIFPVFVKVETIYYAIGILMAVVGCYYLIVLPAQVKERGLAGIEQTKSAKATIESL</sequence>
<comment type="subcellular location">
    <subcellularLocation>
        <location evidence="1">Cell membrane</location>
        <topology evidence="1">Multi-pass membrane protein</topology>
    </subcellularLocation>
</comment>